<accession>A0A640SDJ8</accession>
<organism evidence="2 3">
    <name type="scientific">Streptomyces caniferus</name>
    <dbReference type="NCBI Taxonomy" id="285557"/>
    <lineage>
        <taxon>Bacteria</taxon>
        <taxon>Bacillati</taxon>
        <taxon>Actinomycetota</taxon>
        <taxon>Actinomycetes</taxon>
        <taxon>Kitasatosporales</taxon>
        <taxon>Streptomycetaceae</taxon>
        <taxon>Streptomyces</taxon>
    </lineage>
</organism>
<comment type="caution">
    <text evidence="2">The sequence shown here is derived from an EMBL/GenBank/DDBJ whole genome shotgun (WGS) entry which is preliminary data.</text>
</comment>
<protein>
    <submittedName>
        <fullName evidence="2">Uncharacterized protein</fullName>
    </submittedName>
</protein>
<name>A0A640SDJ8_9ACTN</name>
<sequence>MGDRVVPGTDQQRNGFGQRKQHGGDRTAAGTVSMAAGDDELPRLAGPAVARRHPAAFPASDIRERAAIRTP</sequence>
<reference evidence="2 3" key="1">
    <citation type="submission" date="2019-12" db="EMBL/GenBank/DDBJ databases">
        <title>Whole genome shotgun sequence of Streptomyces caniferus NBRC 15389.</title>
        <authorList>
            <person name="Ichikawa N."/>
            <person name="Kimura A."/>
            <person name="Kitahashi Y."/>
            <person name="Komaki H."/>
            <person name="Tamura T."/>
        </authorList>
    </citation>
    <scope>NUCLEOTIDE SEQUENCE [LARGE SCALE GENOMIC DNA]</scope>
    <source>
        <strain evidence="2 3">NBRC 15389</strain>
    </source>
</reference>
<evidence type="ECO:0000313" key="3">
    <source>
        <dbReference type="Proteomes" id="UP000435837"/>
    </source>
</evidence>
<feature type="region of interest" description="Disordered" evidence="1">
    <location>
        <begin position="1"/>
        <end position="33"/>
    </location>
</feature>
<gene>
    <name evidence="2" type="ORF">Scani_55050</name>
</gene>
<evidence type="ECO:0000313" key="2">
    <source>
        <dbReference type="EMBL" id="GFE09237.1"/>
    </source>
</evidence>
<dbReference type="AlphaFoldDB" id="A0A640SDJ8"/>
<dbReference type="Proteomes" id="UP000435837">
    <property type="component" value="Unassembled WGS sequence"/>
</dbReference>
<evidence type="ECO:0000256" key="1">
    <source>
        <dbReference type="SAM" id="MobiDB-lite"/>
    </source>
</evidence>
<proteinExistence type="predicted"/>
<dbReference type="EMBL" id="BLIN01000005">
    <property type="protein sequence ID" value="GFE09237.1"/>
    <property type="molecule type" value="Genomic_DNA"/>
</dbReference>